<proteinExistence type="predicted"/>
<dbReference type="Proteomes" id="UP000005954">
    <property type="component" value="Unassembled WGS sequence"/>
</dbReference>
<dbReference type="EMBL" id="AALY01000004">
    <property type="protein sequence ID" value="EAP75066.1"/>
    <property type="molecule type" value="Genomic_DNA"/>
</dbReference>
<feature type="region of interest" description="Disordered" evidence="1">
    <location>
        <begin position="1"/>
        <end position="31"/>
    </location>
</feature>
<protein>
    <submittedName>
        <fullName evidence="2">Uncharacterized protein</fullName>
    </submittedName>
</protein>
<dbReference type="AlphaFoldDB" id="A3SR43"/>
<evidence type="ECO:0000313" key="3">
    <source>
        <dbReference type="Proteomes" id="UP000005954"/>
    </source>
</evidence>
<reference evidence="2 3" key="1">
    <citation type="submission" date="2005-12" db="EMBL/GenBank/DDBJ databases">
        <authorList>
            <person name="Moran M.A."/>
            <person name="Ferriera S."/>
            <person name="Johnson J."/>
            <person name="Kravitz S."/>
            <person name="Halpern A."/>
            <person name="Remington K."/>
            <person name="Beeson K."/>
            <person name="Tran B."/>
            <person name="Rogers Y.-H."/>
            <person name="Friedman R."/>
            <person name="Venter J.C."/>
        </authorList>
    </citation>
    <scope>NUCLEOTIDE SEQUENCE [LARGE SCALE GENOMIC DNA]</scope>
    <source>
        <strain evidence="3">ATCC BAA-591 / DSM 15170 / ISM</strain>
    </source>
</reference>
<evidence type="ECO:0000313" key="2">
    <source>
        <dbReference type="EMBL" id="EAP75066.1"/>
    </source>
</evidence>
<comment type="caution">
    <text evidence="2">The sequence shown here is derived from an EMBL/GenBank/DDBJ whole genome shotgun (WGS) entry which is preliminary data.</text>
</comment>
<feature type="compositionally biased region" description="Gly residues" evidence="1">
    <location>
        <begin position="1"/>
        <end position="13"/>
    </location>
</feature>
<name>A3SR43_ROSNI</name>
<sequence>MMGLLTGYGGGTQQGPAPDFGATMALTRGKV</sequence>
<gene>
    <name evidence="2" type="ORF">ISM_10780</name>
</gene>
<evidence type="ECO:0000256" key="1">
    <source>
        <dbReference type="SAM" id="MobiDB-lite"/>
    </source>
</evidence>
<organism evidence="2 3">
    <name type="scientific">Roseovarius nubinhibens (strain ATCC BAA-591 / DSM 15170 / ISM)</name>
    <dbReference type="NCBI Taxonomy" id="89187"/>
    <lineage>
        <taxon>Bacteria</taxon>
        <taxon>Pseudomonadati</taxon>
        <taxon>Pseudomonadota</taxon>
        <taxon>Alphaproteobacteria</taxon>
        <taxon>Rhodobacterales</taxon>
        <taxon>Roseobacteraceae</taxon>
        <taxon>Roseovarius</taxon>
    </lineage>
</organism>
<keyword evidence="3" id="KW-1185">Reference proteome</keyword>
<dbReference type="HOGENOM" id="CLU_3398250_0_0_5"/>
<accession>A3SR43</accession>